<comment type="caution">
    <text evidence="5">The sequence shown here is derived from an EMBL/GenBank/DDBJ whole genome shotgun (WGS) entry which is preliminary data.</text>
</comment>
<dbReference type="EMBL" id="JADOUA010000001">
    <property type="protein sequence ID" value="MBG6088717.1"/>
    <property type="molecule type" value="Genomic_DNA"/>
</dbReference>
<evidence type="ECO:0000259" key="4">
    <source>
        <dbReference type="Pfam" id="PF01593"/>
    </source>
</evidence>
<name>A0A931DGA1_9ACTN</name>
<dbReference type="Proteomes" id="UP000614047">
    <property type="component" value="Unassembled WGS sequence"/>
</dbReference>
<organism evidence="5 6">
    <name type="scientific">Actinomadura viridis</name>
    <dbReference type="NCBI Taxonomy" id="58110"/>
    <lineage>
        <taxon>Bacteria</taxon>
        <taxon>Bacillati</taxon>
        <taxon>Actinomycetota</taxon>
        <taxon>Actinomycetes</taxon>
        <taxon>Streptosporangiales</taxon>
        <taxon>Thermomonosporaceae</taxon>
        <taxon>Actinomadura</taxon>
    </lineage>
</organism>
<evidence type="ECO:0000313" key="5">
    <source>
        <dbReference type="EMBL" id="MBG6088717.1"/>
    </source>
</evidence>
<dbReference type="Gene3D" id="3.50.50.60">
    <property type="entry name" value="FAD/NAD(P)-binding domain"/>
    <property type="match status" value="2"/>
</dbReference>
<dbReference type="GO" id="GO:0016491">
    <property type="term" value="F:oxidoreductase activity"/>
    <property type="evidence" value="ECO:0007669"/>
    <property type="project" value="InterPro"/>
</dbReference>
<sequence length="548" mass="56811">MADTAGTADAIVIGSGVNGLVAAAELAGAGWSVTLVEANTRLGGFIASDERTLPGYVHDTFSSWHPLFVSGPAHAALGEDLRRHGLAYRNTDGPLTASVADDGRVVVADRDPEATAAGFADAEDRRRYLAALDRLAGNAGPIGALMGSEITASALLRNGGGLVRGLGRAGAEAWLRDLASSGRAWCRREFTGPEVDHLWAPWLLHAGLSPDHASGGFMIPVLASTMHGAGLPVVEGGAGRFVAAFESLLRSRGVEILTGTPVDLITVEGGRATGVVAGGRTLRAARAVVASVTPNALYGRLLPPGSVSRAVVREARGFRYGRGEMQIHVALSGPPDWRDDRLARVPLLHVSDGSASTGIACAQAEAGLLPDRPTVVVGQQDVLDPSRVPEGAAALWFQLQETPFAPAGDAAGELDAAGAWTPELARGYAARVLDRVAKHAPGLHEKVLAIDVITPADLAASNPNAEFGDPYGGSAELDQNFFWRPLPGARHHRTPVRGLWHIGASTHPGAGLGGVSGHLAAQALTAPRPAAARVRGAAARLGRRRPLR</sequence>
<dbReference type="PANTHER" id="PTHR10668:SF105">
    <property type="entry name" value="DEHYDROGENASE-RELATED"/>
    <property type="match status" value="1"/>
</dbReference>
<dbReference type="InterPro" id="IPR002937">
    <property type="entry name" value="Amino_oxidase"/>
</dbReference>
<evidence type="ECO:0000313" key="6">
    <source>
        <dbReference type="Proteomes" id="UP000614047"/>
    </source>
</evidence>
<dbReference type="InterPro" id="IPR036188">
    <property type="entry name" value="FAD/NAD-bd_sf"/>
</dbReference>
<dbReference type="RefSeq" id="WP_197011407.1">
    <property type="nucleotide sequence ID" value="NZ_BAABES010000005.1"/>
</dbReference>
<accession>A0A931DGA1</accession>
<comment type="function">
    <text evidence="1">Probable oxidoreductase that may play a role as regulator of mitochondrial function.</text>
</comment>
<feature type="domain" description="Amine oxidase" evidence="4">
    <location>
        <begin position="19"/>
        <end position="414"/>
    </location>
</feature>
<keyword evidence="6" id="KW-1185">Reference proteome</keyword>
<dbReference type="PANTHER" id="PTHR10668">
    <property type="entry name" value="PHYTOENE DEHYDROGENASE"/>
    <property type="match status" value="1"/>
</dbReference>
<evidence type="ECO:0000256" key="1">
    <source>
        <dbReference type="ARBA" id="ARBA00037217"/>
    </source>
</evidence>
<dbReference type="AlphaFoldDB" id="A0A931DGA1"/>
<dbReference type="Pfam" id="PF01593">
    <property type="entry name" value="Amino_oxidase"/>
    <property type="match status" value="1"/>
</dbReference>
<evidence type="ECO:0000256" key="3">
    <source>
        <dbReference type="ARBA" id="ARBA00040298"/>
    </source>
</evidence>
<evidence type="ECO:0000256" key="2">
    <source>
        <dbReference type="ARBA" id="ARBA00038825"/>
    </source>
</evidence>
<gene>
    <name evidence="5" type="ORF">IW256_002830</name>
</gene>
<dbReference type="SUPFAM" id="SSF51905">
    <property type="entry name" value="FAD/NAD(P)-binding domain"/>
    <property type="match status" value="1"/>
</dbReference>
<reference evidence="5" key="1">
    <citation type="submission" date="2020-11" db="EMBL/GenBank/DDBJ databases">
        <title>Sequencing the genomes of 1000 actinobacteria strains.</title>
        <authorList>
            <person name="Klenk H.-P."/>
        </authorList>
    </citation>
    <scope>NUCLEOTIDE SEQUENCE</scope>
    <source>
        <strain evidence="5">DSM 43175</strain>
    </source>
</reference>
<protein>
    <recommendedName>
        <fullName evidence="3">Pyridine nucleotide-disulfide oxidoreductase domain-containing protein 2</fullName>
    </recommendedName>
</protein>
<comment type="subunit">
    <text evidence="2">Interacts with COX5B; this interaction may contribute to localize PYROXD2 to the inner face of the inner mitochondrial membrane.</text>
</comment>
<proteinExistence type="predicted"/>